<evidence type="ECO:0008006" key="3">
    <source>
        <dbReference type="Google" id="ProtNLM"/>
    </source>
</evidence>
<dbReference type="AlphaFoldDB" id="A0A371ERE7"/>
<dbReference type="Proteomes" id="UP000257109">
    <property type="component" value="Unassembled WGS sequence"/>
</dbReference>
<protein>
    <recommendedName>
        <fullName evidence="3">Copia protein</fullName>
    </recommendedName>
</protein>
<dbReference type="PANTHER" id="PTHR48435:SF1">
    <property type="entry name" value="POLYPROTEIN"/>
    <property type="match status" value="1"/>
</dbReference>
<comment type="caution">
    <text evidence="1">The sequence shown here is derived from an EMBL/GenBank/DDBJ whole genome shotgun (WGS) entry which is preliminary data.</text>
</comment>
<feature type="non-terminal residue" evidence="1">
    <location>
        <position position="1"/>
    </location>
</feature>
<dbReference type="PANTHER" id="PTHR48435">
    <property type="entry name" value="POLYPROTEIN"/>
    <property type="match status" value="1"/>
</dbReference>
<dbReference type="InterPro" id="IPR053098">
    <property type="entry name" value="Petuviruses_polyprotein"/>
</dbReference>
<evidence type="ECO:0000313" key="2">
    <source>
        <dbReference type="Proteomes" id="UP000257109"/>
    </source>
</evidence>
<dbReference type="OrthoDB" id="1433685at2759"/>
<evidence type="ECO:0000313" key="1">
    <source>
        <dbReference type="EMBL" id="RDX68592.1"/>
    </source>
</evidence>
<accession>A0A371ERE7</accession>
<keyword evidence="2" id="KW-1185">Reference proteome</keyword>
<name>A0A371ERE7_MUCPR</name>
<proteinExistence type="predicted"/>
<gene>
    <name evidence="1" type="ORF">CR513_52401</name>
</gene>
<reference evidence="1" key="1">
    <citation type="submission" date="2018-05" db="EMBL/GenBank/DDBJ databases">
        <title>Draft genome of Mucuna pruriens seed.</title>
        <authorList>
            <person name="Nnadi N.E."/>
            <person name="Vos R."/>
            <person name="Hasami M.H."/>
            <person name="Devisetty U.K."/>
            <person name="Aguiy J.C."/>
        </authorList>
    </citation>
    <scope>NUCLEOTIDE SEQUENCE [LARGE SCALE GENOMIC DNA]</scope>
    <source>
        <strain evidence="1">JCA_2017</strain>
    </source>
</reference>
<dbReference type="EMBL" id="QJKJ01012463">
    <property type="protein sequence ID" value="RDX68592.1"/>
    <property type="molecule type" value="Genomic_DNA"/>
</dbReference>
<organism evidence="1 2">
    <name type="scientific">Mucuna pruriens</name>
    <name type="common">Velvet bean</name>
    <name type="synonym">Dolichos pruriens</name>
    <dbReference type="NCBI Taxonomy" id="157652"/>
    <lineage>
        <taxon>Eukaryota</taxon>
        <taxon>Viridiplantae</taxon>
        <taxon>Streptophyta</taxon>
        <taxon>Embryophyta</taxon>
        <taxon>Tracheophyta</taxon>
        <taxon>Spermatophyta</taxon>
        <taxon>Magnoliopsida</taxon>
        <taxon>eudicotyledons</taxon>
        <taxon>Gunneridae</taxon>
        <taxon>Pentapetalae</taxon>
        <taxon>rosids</taxon>
        <taxon>fabids</taxon>
        <taxon>Fabales</taxon>
        <taxon>Fabaceae</taxon>
        <taxon>Papilionoideae</taxon>
        <taxon>50 kb inversion clade</taxon>
        <taxon>NPAAA clade</taxon>
        <taxon>indigoferoid/millettioid clade</taxon>
        <taxon>Phaseoleae</taxon>
        <taxon>Mucuna</taxon>
    </lineage>
</organism>
<sequence length="181" mass="21288">MKTNANPYKAIEKFCYKMASTLKEWYHNLGTIKQDQFDSLNTIAAVLKAIHQEFIKDSDLIDKKLRQEFFEMRCCSLKIKDLERHFQRMSKRFYLLNVLKDHSPKNMYVPCNIVITNLLKTLLSIPLSMNEQHIKIDCHIVKEKIQSKLLHLLSISIIDQLVDILTNFLDSILFQKLLSSE</sequence>